<dbReference type="AlphaFoldDB" id="A0A918C627"/>
<protein>
    <submittedName>
        <fullName evidence="1">Uncharacterized protein</fullName>
    </submittedName>
</protein>
<sequence length="68" mass="7896">MRLFSRVPSPVGWLLRTRWCRAREPGTSPGLPQALSNSVRTKYWVSKNSRMVLIRPSRMEKTETMFAS</sequence>
<reference evidence="1" key="1">
    <citation type="journal article" date="2014" name="Int. J. Syst. Evol. Microbiol.">
        <title>Complete genome sequence of Corynebacterium casei LMG S-19264T (=DSM 44701T), isolated from a smear-ripened cheese.</title>
        <authorList>
            <consortium name="US DOE Joint Genome Institute (JGI-PGF)"/>
            <person name="Walter F."/>
            <person name="Albersmeier A."/>
            <person name="Kalinowski J."/>
            <person name="Ruckert C."/>
        </authorList>
    </citation>
    <scope>NUCLEOTIDE SEQUENCE</scope>
    <source>
        <strain evidence="1">JCM 4403</strain>
    </source>
</reference>
<comment type="caution">
    <text evidence="1">The sequence shown here is derived from an EMBL/GenBank/DDBJ whole genome shotgun (WGS) entry which is preliminary data.</text>
</comment>
<dbReference type="EMBL" id="BMTU01000019">
    <property type="protein sequence ID" value="GGR06613.1"/>
    <property type="molecule type" value="Genomic_DNA"/>
</dbReference>
<reference evidence="1" key="2">
    <citation type="submission" date="2020-09" db="EMBL/GenBank/DDBJ databases">
        <authorList>
            <person name="Sun Q."/>
            <person name="Ohkuma M."/>
        </authorList>
    </citation>
    <scope>NUCLEOTIDE SEQUENCE</scope>
    <source>
        <strain evidence="1">JCM 4403</strain>
    </source>
</reference>
<evidence type="ECO:0000313" key="2">
    <source>
        <dbReference type="Proteomes" id="UP000656732"/>
    </source>
</evidence>
<proteinExistence type="predicted"/>
<dbReference type="Proteomes" id="UP000656732">
    <property type="component" value="Unassembled WGS sequence"/>
</dbReference>
<organism evidence="1 2">
    <name type="scientific">Streptomyces pilosus</name>
    <dbReference type="NCBI Taxonomy" id="28893"/>
    <lineage>
        <taxon>Bacteria</taxon>
        <taxon>Bacillati</taxon>
        <taxon>Actinomycetota</taxon>
        <taxon>Actinomycetes</taxon>
        <taxon>Kitasatosporales</taxon>
        <taxon>Streptomycetaceae</taxon>
        <taxon>Streptomyces</taxon>
    </lineage>
</organism>
<name>A0A918C627_9ACTN</name>
<keyword evidence="2" id="KW-1185">Reference proteome</keyword>
<gene>
    <name evidence="1" type="ORF">GCM10010280_62980</name>
</gene>
<accession>A0A918C627</accession>
<evidence type="ECO:0000313" key="1">
    <source>
        <dbReference type="EMBL" id="GGR06613.1"/>
    </source>
</evidence>